<dbReference type="SUPFAM" id="SSF51905">
    <property type="entry name" value="FAD/NAD(P)-binding domain"/>
    <property type="match status" value="1"/>
</dbReference>
<proteinExistence type="predicted"/>
<evidence type="ECO:0000259" key="1">
    <source>
        <dbReference type="Pfam" id="PF01494"/>
    </source>
</evidence>
<dbReference type="InterPro" id="IPR050407">
    <property type="entry name" value="Geranylgeranyl_reductase"/>
</dbReference>
<dbReference type="InterPro" id="IPR036188">
    <property type="entry name" value="FAD/NAD-bd_sf"/>
</dbReference>
<accession>A0ABZ1IFJ6</accession>
<dbReference type="RefSeq" id="WP_326836038.1">
    <property type="nucleotide sequence ID" value="NZ_CP142149.1"/>
</dbReference>
<dbReference type="Pfam" id="PF01494">
    <property type="entry name" value="FAD_binding_3"/>
    <property type="match status" value="1"/>
</dbReference>
<protein>
    <submittedName>
        <fullName evidence="2">NAD(P)/FAD-dependent oxidoreductase</fullName>
    </submittedName>
</protein>
<keyword evidence="3" id="KW-1185">Reference proteome</keyword>
<gene>
    <name evidence="2" type="ORF">VSH64_14135</name>
</gene>
<dbReference type="Proteomes" id="UP001330812">
    <property type="component" value="Chromosome"/>
</dbReference>
<sequence length="399" mass="43788">MYDAIVVGARCAGSPVGMLLARRGHRVLVVDRATFPSDTVSTHYLQQRGLARLAAWGLLDELVATGVPAIKHMTVSYRDIVIAGFADSINGIDATYAPRRTVLDTILVNGARAAGAEVREGFSVRELIFEDGRVAGIRGSVAGGELQEERAPIVIGADGRNSFVADAVSAQRYREVPAECFIYYSYFSGVRTDFHSRIGEREQVGIWPTHDDRTLVAVMRKTEALPEFRADPETHFHAIAKAIVPEFAEELATHGKREERFYPMRYPDNYYRESHGPGWALVGDAGYHKDPLTGLGISDAFEYAQLLADRVHDGLAGTTPMDEALAAYQRERDEKSHSSFEFTCAISTLELTPQLHAVFRALGGNPEYAKDFFAMIGGGLTGEEFFAPERMAKLLGAPA</sequence>
<evidence type="ECO:0000313" key="2">
    <source>
        <dbReference type="EMBL" id="WSE33239.1"/>
    </source>
</evidence>
<dbReference type="PANTHER" id="PTHR42685:SF22">
    <property type="entry name" value="CONDITIONED MEDIUM FACTOR RECEPTOR 1"/>
    <property type="match status" value="1"/>
</dbReference>
<dbReference type="PRINTS" id="PR00420">
    <property type="entry name" value="RNGMNOXGNASE"/>
</dbReference>
<dbReference type="PANTHER" id="PTHR42685">
    <property type="entry name" value="GERANYLGERANYL DIPHOSPHATE REDUCTASE"/>
    <property type="match status" value="1"/>
</dbReference>
<dbReference type="InterPro" id="IPR002938">
    <property type="entry name" value="FAD-bd"/>
</dbReference>
<organism evidence="2 3">
    <name type="scientific">Amycolatopsis rhabdoformis</name>
    <dbReference type="NCBI Taxonomy" id="1448059"/>
    <lineage>
        <taxon>Bacteria</taxon>
        <taxon>Bacillati</taxon>
        <taxon>Actinomycetota</taxon>
        <taxon>Actinomycetes</taxon>
        <taxon>Pseudonocardiales</taxon>
        <taxon>Pseudonocardiaceae</taxon>
        <taxon>Amycolatopsis</taxon>
    </lineage>
</organism>
<name>A0ABZ1IFJ6_9PSEU</name>
<dbReference type="Gene3D" id="3.50.50.60">
    <property type="entry name" value="FAD/NAD(P)-binding domain"/>
    <property type="match status" value="1"/>
</dbReference>
<feature type="domain" description="FAD-binding" evidence="1">
    <location>
        <begin position="2"/>
        <end position="335"/>
    </location>
</feature>
<dbReference type="EMBL" id="CP142149">
    <property type="protein sequence ID" value="WSE33239.1"/>
    <property type="molecule type" value="Genomic_DNA"/>
</dbReference>
<evidence type="ECO:0000313" key="3">
    <source>
        <dbReference type="Proteomes" id="UP001330812"/>
    </source>
</evidence>
<reference evidence="2 3" key="1">
    <citation type="journal article" date="2015" name="Int. J. Syst. Evol. Microbiol.">
        <title>Amycolatopsis rhabdoformis sp. nov., an actinomycete isolated from a tropical forest soil.</title>
        <authorList>
            <person name="Souza W.R."/>
            <person name="Silva R.E."/>
            <person name="Goodfellow M."/>
            <person name="Busarakam K."/>
            <person name="Figueiro F.S."/>
            <person name="Ferreira D."/>
            <person name="Rodrigues-Filho E."/>
            <person name="Moraes L.A.B."/>
            <person name="Zucchi T.D."/>
        </authorList>
    </citation>
    <scope>NUCLEOTIDE SEQUENCE [LARGE SCALE GENOMIC DNA]</scope>
    <source>
        <strain evidence="2 3">NCIMB 14900</strain>
    </source>
</reference>